<dbReference type="SUPFAM" id="SSF51621">
    <property type="entry name" value="Phosphoenolpyruvate/pyruvate domain"/>
    <property type="match status" value="1"/>
</dbReference>
<gene>
    <name evidence="19" type="primary">pyk_3</name>
    <name evidence="19" type="ORF">CLMAG_46600</name>
</gene>
<organism evidence="19 20">
    <name type="scientific">Clostridium magnum DSM 2767</name>
    <dbReference type="NCBI Taxonomy" id="1121326"/>
    <lineage>
        <taxon>Bacteria</taxon>
        <taxon>Bacillati</taxon>
        <taxon>Bacillota</taxon>
        <taxon>Clostridia</taxon>
        <taxon>Eubacteriales</taxon>
        <taxon>Clostridiaceae</taxon>
        <taxon>Clostridium</taxon>
    </lineage>
</organism>
<protein>
    <recommendedName>
        <fullName evidence="6 16">Pyruvate kinase</fullName>
        <ecNumber evidence="5 16">2.7.1.40</ecNumber>
    </recommendedName>
</protein>
<evidence type="ECO:0000313" key="20">
    <source>
        <dbReference type="Proteomes" id="UP000076603"/>
    </source>
</evidence>
<keyword evidence="14 17" id="KW-0324">Glycolysis</keyword>
<keyword evidence="20" id="KW-1185">Reference proteome</keyword>
<feature type="domain" description="Pyruvate kinase barrel" evidence="18">
    <location>
        <begin position="1"/>
        <end position="324"/>
    </location>
</feature>
<dbReference type="GO" id="GO:0016301">
    <property type="term" value="F:kinase activity"/>
    <property type="evidence" value="ECO:0007669"/>
    <property type="project" value="UniProtKB-KW"/>
</dbReference>
<comment type="caution">
    <text evidence="19">The sequence shown here is derived from an EMBL/GenBank/DDBJ whole genome shotgun (WGS) entry which is preliminary data.</text>
</comment>
<evidence type="ECO:0000256" key="5">
    <source>
        <dbReference type="ARBA" id="ARBA00012142"/>
    </source>
</evidence>
<dbReference type="Pfam" id="PF00224">
    <property type="entry name" value="PK"/>
    <property type="match status" value="1"/>
</dbReference>
<dbReference type="InterPro" id="IPR011037">
    <property type="entry name" value="Pyrv_Knase-like_insert_dom_sf"/>
</dbReference>
<comment type="pathway">
    <text evidence="3 17">Carbohydrate degradation; glycolysis; pyruvate from D-glyceraldehyde 3-phosphate: step 5/5.</text>
</comment>
<comment type="similarity">
    <text evidence="4 17">Belongs to the pyruvate kinase family.</text>
</comment>
<comment type="cofactor">
    <cofactor evidence="2">
        <name>K(+)</name>
        <dbReference type="ChEBI" id="CHEBI:29103"/>
    </cofactor>
</comment>
<evidence type="ECO:0000256" key="10">
    <source>
        <dbReference type="ARBA" id="ARBA00022777"/>
    </source>
</evidence>
<dbReference type="NCBIfam" id="NF004978">
    <property type="entry name" value="PRK06354.1"/>
    <property type="match status" value="1"/>
</dbReference>
<dbReference type="AlphaFoldDB" id="A0A162RNJ1"/>
<dbReference type="NCBIfam" id="NF004491">
    <property type="entry name" value="PRK05826.1"/>
    <property type="match status" value="1"/>
</dbReference>
<dbReference type="GO" id="GO:0030955">
    <property type="term" value="F:potassium ion binding"/>
    <property type="evidence" value="ECO:0007669"/>
    <property type="project" value="UniProtKB-UniRule"/>
</dbReference>
<dbReference type="GO" id="GO:0004743">
    <property type="term" value="F:pyruvate kinase activity"/>
    <property type="evidence" value="ECO:0007669"/>
    <property type="project" value="UniProtKB-UniRule"/>
</dbReference>
<reference evidence="19 20" key="1">
    <citation type="submission" date="2016-04" db="EMBL/GenBank/DDBJ databases">
        <title>Genome sequence of Clostridium magnum DSM 2767.</title>
        <authorList>
            <person name="Poehlein A."/>
            <person name="Uhlig R."/>
            <person name="Fischer R."/>
            <person name="Bahl H."/>
            <person name="Daniel R."/>
        </authorList>
    </citation>
    <scope>NUCLEOTIDE SEQUENCE [LARGE SCALE GENOMIC DNA]</scope>
    <source>
        <strain evidence="19 20">DSM 2767</strain>
    </source>
</reference>
<dbReference type="InterPro" id="IPR015793">
    <property type="entry name" value="Pyrv_Knase_brl"/>
</dbReference>
<keyword evidence="13" id="KW-0630">Potassium</keyword>
<dbReference type="PRINTS" id="PR01050">
    <property type="entry name" value="PYRUVTKNASE"/>
</dbReference>
<dbReference type="PANTHER" id="PTHR11817">
    <property type="entry name" value="PYRUVATE KINASE"/>
    <property type="match status" value="1"/>
</dbReference>
<dbReference type="NCBIfam" id="TIGR01064">
    <property type="entry name" value="pyruv_kin"/>
    <property type="match status" value="1"/>
</dbReference>
<keyword evidence="10 17" id="KW-0418">Kinase</keyword>
<dbReference type="PATRIC" id="fig|1121326.3.peg.4720"/>
<evidence type="ECO:0000256" key="4">
    <source>
        <dbReference type="ARBA" id="ARBA00008663"/>
    </source>
</evidence>
<dbReference type="InterPro" id="IPR015806">
    <property type="entry name" value="Pyrv_Knase_insert_dom_sf"/>
</dbReference>
<keyword evidence="7 17" id="KW-0808">Transferase</keyword>
<evidence type="ECO:0000256" key="3">
    <source>
        <dbReference type="ARBA" id="ARBA00004997"/>
    </source>
</evidence>
<proteinExistence type="inferred from homology"/>
<evidence type="ECO:0000256" key="12">
    <source>
        <dbReference type="ARBA" id="ARBA00022842"/>
    </source>
</evidence>
<dbReference type="Gene3D" id="2.40.33.10">
    <property type="entry name" value="PK beta-barrel domain-like"/>
    <property type="match status" value="1"/>
</dbReference>
<keyword evidence="9" id="KW-0547">Nucleotide-binding</keyword>
<sequence length="349" mass="38437">MRKTKIVCTIGPASESREVMCKLINAGMDISRHNFSHGNHDENRRKINLVKELRTELNKSVEILLDTKGPEVRTGKFADGSVKLVEGTSYIVLCGDDILGDETTCSISYEDLYKDVNIGDYILIADGLVGLKVKEIKGNKIHCIVKNTGTLGNYKNVNVPGVVTKLPAVTEKDIEDLKFGIEMGVDIVAASFIRKAEDVLEIKKVLNENGGSHIRVFSKIENHEGVNNIDEIIEVSDGIMVARGDLGVEIPLEEVPFVQKMIIKKCNEAGKPVITATQMLESMNNNPRPTRAEVSDVANAVLDGTDAVMLSGETASGKYPVETVSIMSKIIKRTEKLQNYNYNIKYQVI</sequence>
<comment type="cofactor">
    <cofactor evidence="1">
        <name>Mg(2+)</name>
        <dbReference type="ChEBI" id="CHEBI:18420"/>
    </cofactor>
</comment>
<dbReference type="FunFam" id="2.40.33.10:FF:000001">
    <property type="entry name" value="Pyruvate kinase"/>
    <property type="match status" value="1"/>
</dbReference>
<evidence type="ECO:0000256" key="1">
    <source>
        <dbReference type="ARBA" id="ARBA00001946"/>
    </source>
</evidence>
<evidence type="ECO:0000256" key="14">
    <source>
        <dbReference type="ARBA" id="ARBA00023152"/>
    </source>
</evidence>
<evidence type="ECO:0000256" key="16">
    <source>
        <dbReference type="NCBIfam" id="TIGR01064"/>
    </source>
</evidence>
<dbReference type="STRING" id="1121326.CLMAG_46600"/>
<evidence type="ECO:0000256" key="7">
    <source>
        <dbReference type="ARBA" id="ARBA00022679"/>
    </source>
</evidence>
<dbReference type="FunFam" id="3.20.20.60:FF:000001">
    <property type="entry name" value="Pyruvate kinase"/>
    <property type="match status" value="1"/>
</dbReference>
<keyword evidence="12 17" id="KW-0460">Magnesium</keyword>
<dbReference type="GO" id="GO:0000287">
    <property type="term" value="F:magnesium ion binding"/>
    <property type="evidence" value="ECO:0007669"/>
    <property type="project" value="UniProtKB-UniRule"/>
</dbReference>
<comment type="catalytic activity">
    <reaction evidence="17">
        <text>pyruvate + ATP = phosphoenolpyruvate + ADP + H(+)</text>
        <dbReference type="Rhea" id="RHEA:18157"/>
        <dbReference type="ChEBI" id="CHEBI:15361"/>
        <dbReference type="ChEBI" id="CHEBI:15378"/>
        <dbReference type="ChEBI" id="CHEBI:30616"/>
        <dbReference type="ChEBI" id="CHEBI:58702"/>
        <dbReference type="ChEBI" id="CHEBI:456216"/>
        <dbReference type="EC" id="2.7.1.40"/>
    </reaction>
</comment>
<dbReference type="InterPro" id="IPR015813">
    <property type="entry name" value="Pyrv/PenolPyrv_kinase-like_dom"/>
</dbReference>
<evidence type="ECO:0000256" key="15">
    <source>
        <dbReference type="ARBA" id="ARBA00023317"/>
    </source>
</evidence>
<dbReference type="GO" id="GO:0006950">
    <property type="term" value="P:response to stress"/>
    <property type="evidence" value="ECO:0007669"/>
    <property type="project" value="UniProtKB-ARBA"/>
</dbReference>
<name>A0A162RNJ1_9CLOT</name>
<dbReference type="Gene3D" id="3.20.20.60">
    <property type="entry name" value="Phosphoenolpyruvate-binding domains"/>
    <property type="match status" value="1"/>
</dbReference>
<evidence type="ECO:0000256" key="8">
    <source>
        <dbReference type="ARBA" id="ARBA00022723"/>
    </source>
</evidence>
<accession>A0A162RNJ1</accession>
<dbReference type="Proteomes" id="UP000076603">
    <property type="component" value="Unassembled WGS sequence"/>
</dbReference>
<evidence type="ECO:0000256" key="2">
    <source>
        <dbReference type="ARBA" id="ARBA00001958"/>
    </source>
</evidence>
<dbReference type="InterPro" id="IPR001697">
    <property type="entry name" value="Pyr_Knase"/>
</dbReference>
<dbReference type="OrthoDB" id="9812123at2"/>
<keyword evidence="15 19" id="KW-0670">Pyruvate</keyword>
<keyword evidence="11" id="KW-0067">ATP-binding</keyword>
<evidence type="ECO:0000256" key="13">
    <source>
        <dbReference type="ARBA" id="ARBA00022958"/>
    </source>
</evidence>
<dbReference type="GO" id="GO:0005524">
    <property type="term" value="F:ATP binding"/>
    <property type="evidence" value="ECO:0007669"/>
    <property type="project" value="UniProtKB-KW"/>
</dbReference>
<keyword evidence="8" id="KW-0479">Metal-binding</keyword>
<dbReference type="UniPathway" id="UPA00109">
    <property type="reaction ID" value="UER00188"/>
</dbReference>
<evidence type="ECO:0000256" key="6">
    <source>
        <dbReference type="ARBA" id="ARBA00018587"/>
    </source>
</evidence>
<evidence type="ECO:0000313" key="19">
    <source>
        <dbReference type="EMBL" id="KZL90167.1"/>
    </source>
</evidence>
<evidence type="ECO:0000256" key="17">
    <source>
        <dbReference type="RuleBase" id="RU000504"/>
    </source>
</evidence>
<evidence type="ECO:0000256" key="9">
    <source>
        <dbReference type="ARBA" id="ARBA00022741"/>
    </source>
</evidence>
<evidence type="ECO:0000259" key="18">
    <source>
        <dbReference type="Pfam" id="PF00224"/>
    </source>
</evidence>
<dbReference type="SUPFAM" id="SSF50800">
    <property type="entry name" value="PK beta-barrel domain-like"/>
    <property type="match status" value="1"/>
</dbReference>
<dbReference type="EC" id="2.7.1.40" evidence="5 16"/>
<dbReference type="EMBL" id="LWAE01000006">
    <property type="protein sequence ID" value="KZL90167.1"/>
    <property type="molecule type" value="Genomic_DNA"/>
</dbReference>
<evidence type="ECO:0000256" key="11">
    <source>
        <dbReference type="ARBA" id="ARBA00022840"/>
    </source>
</evidence>
<dbReference type="InterPro" id="IPR040442">
    <property type="entry name" value="Pyrv_kinase-like_dom_sf"/>
</dbReference>